<proteinExistence type="predicted"/>
<sequence>MVSRARSKPDSSSGPIVVGVDGCKGGWFAVSRDLSSGRIQAKLFPRFEGIMNEWMPVIIAVDIPVGLSSDEKPRGCDKQARATLGARGVSVFSAPNRQALTASDYADACARNRAATANAQAPENGRAISQQAFHLIKKIKEVDAFVRDVAHARIRIFEVHPELSFMALRNQYQAQEAGGLALSKHAPPGRAVRLALLQQAFGGDVDHVLDDRTVRTSRQASRDDLLDAFAALWSAQRIHDQSAIALRDTLARDEHGIEMAIHY</sequence>
<dbReference type="RefSeq" id="WP_066126048.1">
    <property type="nucleotide sequence ID" value="NZ_FKIF01000003.1"/>
</dbReference>
<evidence type="ECO:0000313" key="2">
    <source>
        <dbReference type="Proteomes" id="UP000076848"/>
    </source>
</evidence>
<dbReference type="STRING" id="288768.SAMEA3906486_01837"/>
<dbReference type="Proteomes" id="UP000076848">
    <property type="component" value="Unassembled WGS sequence"/>
</dbReference>
<name>A0A157SCD0_9BORD</name>
<gene>
    <name evidence="1" type="ORF">SAMEA3906486_01837</name>
</gene>
<keyword evidence="2" id="KW-1185">Reference proteome</keyword>
<dbReference type="EMBL" id="FKIF01000003">
    <property type="protein sequence ID" value="SAI68102.1"/>
    <property type="molecule type" value="Genomic_DNA"/>
</dbReference>
<accession>A0A157SCD0</accession>
<organism evidence="1 2">
    <name type="scientific">Bordetella ansorpii</name>
    <dbReference type="NCBI Taxonomy" id="288768"/>
    <lineage>
        <taxon>Bacteria</taxon>
        <taxon>Pseudomonadati</taxon>
        <taxon>Pseudomonadota</taxon>
        <taxon>Betaproteobacteria</taxon>
        <taxon>Burkholderiales</taxon>
        <taxon>Alcaligenaceae</taxon>
        <taxon>Bordetella</taxon>
    </lineage>
</organism>
<evidence type="ECO:0000313" key="1">
    <source>
        <dbReference type="EMBL" id="SAI68102.1"/>
    </source>
</evidence>
<dbReference type="InterPro" id="IPR007362">
    <property type="entry name" value="DUF429"/>
</dbReference>
<dbReference type="Pfam" id="PF04250">
    <property type="entry name" value="DUF429"/>
    <property type="match status" value="1"/>
</dbReference>
<protein>
    <submittedName>
        <fullName evidence="1">Uncharacterized conserved protein</fullName>
    </submittedName>
</protein>
<reference evidence="1 2" key="1">
    <citation type="submission" date="2016-04" db="EMBL/GenBank/DDBJ databases">
        <authorList>
            <consortium name="Pathogen Informatics"/>
        </authorList>
    </citation>
    <scope>NUCLEOTIDE SEQUENCE [LARGE SCALE GENOMIC DNA]</scope>
    <source>
        <strain evidence="1 2">H050680373</strain>
    </source>
</reference>
<dbReference type="AlphaFoldDB" id="A0A157SCD0"/>